<organism evidence="2 4">
    <name type="scientific">Drosophila mojavensis</name>
    <name type="common">Fruit fly</name>
    <dbReference type="NCBI Taxonomy" id="7230"/>
    <lineage>
        <taxon>Eukaryota</taxon>
        <taxon>Metazoa</taxon>
        <taxon>Ecdysozoa</taxon>
        <taxon>Arthropoda</taxon>
        <taxon>Hexapoda</taxon>
        <taxon>Insecta</taxon>
        <taxon>Pterygota</taxon>
        <taxon>Neoptera</taxon>
        <taxon>Endopterygota</taxon>
        <taxon>Diptera</taxon>
        <taxon>Brachycera</taxon>
        <taxon>Muscomorpha</taxon>
        <taxon>Ephydroidea</taxon>
        <taxon>Drosophilidae</taxon>
        <taxon>Drosophila</taxon>
    </lineage>
</organism>
<evidence type="ECO:0000313" key="2">
    <source>
        <dbReference type="EMBL" id="EDW07589.1"/>
    </source>
</evidence>
<dbReference type="OMA" id="VMEWTEK"/>
<dbReference type="InParanoid" id="B4L4W1"/>
<reference evidence="2" key="3">
    <citation type="submission" date="2015-11" db="EMBL/GenBank/DDBJ databases">
        <authorList>
            <consortium name="FlyBase"/>
        </authorList>
    </citation>
    <scope>NUCLEOTIDE SEQUENCE</scope>
    <source>
        <strain evidence="2">TSC#15081-1352.22</strain>
    </source>
</reference>
<dbReference type="Proteomes" id="UP000009192">
    <property type="component" value="Unassembled WGS sequence"/>
</dbReference>
<evidence type="ECO:0000313" key="3">
    <source>
        <dbReference type="EMBL" id="EDW07590.1"/>
    </source>
</evidence>
<proteinExistence type="predicted"/>
<dbReference type="AlphaFoldDB" id="B4L4W1"/>
<sequence>MNNNSAENEIAKLAEKDESVKDIAEASNGDPIPLWLQETQQKLSTIKLAQNADERPEEELEQLKAETVKPMQDDNVKPMQDENYKVMEWTEKLTPSEWLINCRNQTAESRRSQFVSKIPKPKSSSKIRPKAKEENKKSYIPIVVEAIYKTNQEAGKHSK</sequence>
<keyword evidence="4" id="KW-1185">Reference proteome</keyword>
<dbReference type="KEGG" id="dmo:Dmoj_GI15839"/>
<reference evidence="2 4" key="1">
    <citation type="journal article" date="2007" name="Nature">
        <title>Evolution of genes and genomes on the Drosophila phylogeny.</title>
        <authorList>
            <consortium name="Drosophila 12 Genomes Consortium"/>
            <person name="Clark A.G."/>
            <person name="Eisen M.B."/>
            <person name="Smith D.R."/>
            <person name="Bergman C.M."/>
            <person name="Oliver B."/>
            <person name="Markow T.A."/>
            <person name="Kaufman T.C."/>
            <person name="Kellis M."/>
            <person name="Gelbart W."/>
            <person name="Iyer V.N."/>
            <person name="Pollard D.A."/>
            <person name="Sackton T.B."/>
            <person name="Larracuente A.M."/>
            <person name="Singh N.D."/>
            <person name="Abad J.P."/>
            <person name="Abt D.N."/>
            <person name="Adryan B."/>
            <person name="Aguade M."/>
            <person name="Akashi H."/>
            <person name="Anderson W.W."/>
            <person name="Aquadro C.F."/>
            <person name="Ardell D.H."/>
            <person name="Arguello R."/>
            <person name="Artieri C.G."/>
            <person name="Barbash D.A."/>
            <person name="Barker D."/>
            <person name="Barsanti P."/>
            <person name="Batterham P."/>
            <person name="Batzoglou S."/>
            <person name="Begun D."/>
            <person name="Bhutkar A."/>
            <person name="Blanco E."/>
            <person name="Bosak S.A."/>
            <person name="Bradley R.K."/>
            <person name="Brand A.D."/>
            <person name="Brent M.R."/>
            <person name="Brooks A.N."/>
            <person name="Brown R.H."/>
            <person name="Butlin R.K."/>
            <person name="Caggese C."/>
            <person name="Calvi B.R."/>
            <person name="Bernardo de Carvalho A."/>
            <person name="Caspi A."/>
            <person name="Castrezana S."/>
            <person name="Celniker S.E."/>
            <person name="Chang J.L."/>
            <person name="Chapple C."/>
            <person name="Chatterji S."/>
            <person name="Chinwalla A."/>
            <person name="Civetta A."/>
            <person name="Clifton S.W."/>
            <person name="Comeron J.M."/>
            <person name="Costello J.C."/>
            <person name="Coyne J.A."/>
            <person name="Daub J."/>
            <person name="David R.G."/>
            <person name="Delcher A.L."/>
            <person name="Delehaunty K."/>
            <person name="Do C.B."/>
            <person name="Ebling H."/>
            <person name="Edwards K."/>
            <person name="Eickbush T."/>
            <person name="Evans J.D."/>
            <person name="Filipski A."/>
            <person name="Findeiss S."/>
            <person name="Freyhult E."/>
            <person name="Fulton L."/>
            <person name="Fulton R."/>
            <person name="Garcia A.C."/>
            <person name="Gardiner A."/>
            <person name="Garfield D.A."/>
            <person name="Garvin B.E."/>
            <person name="Gibson G."/>
            <person name="Gilbert D."/>
            <person name="Gnerre S."/>
            <person name="Godfrey J."/>
            <person name="Good R."/>
            <person name="Gotea V."/>
            <person name="Gravely B."/>
            <person name="Greenberg A.J."/>
            <person name="Griffiths-Jones S."/>
            <person name="Gross S."/>
            <person name="Guigo R."/>
            <person name="Gustafson E.A."/>
            <person name="Haerty W."/>
            <person name="Hahn M.W."/>
            <person name="Halligan D.L."/>
            <person name="Halpern A.L."/>
            <person name="Halter G.M."/>
            <person name="Han M.V."/>
            <person name="Heger A."/>
            <person name="Hillier L."/>
            <person name="Hinrichs A.S."/>
            <person name="Holmes I."/>
            <person name="Hoskins R.A."/>
            <person name="Hubisz M.J."/>
            <person name="Hultmark D."/>
            <person name="Huntley M.A."/>
            <person name="Jaffe D.B."/>
            <person name="Jagadeeshan S."/>
            <person name="Jeck W.R."/>
            <person name="Johnson J."/>
            <person name="Jones C.D."/>
            <person name="Jordan W.C."/>
            <person name="Karpen G.H."/>
            <person name="Kataoka E."/>
            <person name="Keightley P.D."/>
            <person name="Kheradpour P."/>
            <person name="Kirkness E.F."/>
            <person name="Koerich L.B."/>
            <person name="Kristiansen K."/>
            <person name="Kudrna D."/>
            <person name="Kulathinal R.J."/>
            <person name="Kumar S."/>
            <person name="Kwok R."/>
            <person name="Lander E."/>
            <person name="Langley C.H."/>
            <person name="Lapoint R."/>
            <person name="Lazzaro B.P."/>
            <person name="Lee S.J."/>
            <person name="Levesque L."/>
            <person name="Li R."/>
            <person name="Lin C.F."/>
            <person name="Lin M.F."/>
            <person name="Lindblad-Toh K."/>
            <person name="Llopart A."/>
            <person name="Long M."/>
            <person name="Low L."/>
            <person name="Lozovsky E."/>
            <person name="Lu J."/>
            <person name="Luo M."/>
            <person name="Machado C.A."/>
            <person name="Makalowski W."/>
            <person name="Marzo M."/>
            <person name="Matsuda M."/>
            <person name="Matzkin L."/>
            <person name="McAllister B."/>
            <person name="McBride C.S."/>
            <person name="McKernan B."/>
            <person name="McKernan K."/>
            <person name="Mendez-Lago M."/>
            <person name="Minx P."/>
            <person name="Mollenhauer M.U."/>
            <person name="Montooth K."/>
            <person name="Mount S.M."/>
            <person name="Mu X."/>
            <person name="Myers E."/>
            <person name="Negre B."/>
            <person name="Newfeld S."/>
            <person name="Nielsen R."/>
            <person name="Noor M.A."/>
            <person name="O'Grady P."/>
            <person name="Pachter L."/>
            <person name="Papaceit M."/>
            <person name="Parisi M.J."/>
            <person name="Parisi M."/>
            <person name="Parts L."/>
            <person name="Pedersen J.S."/>
            <person name="Pesole G."/>
            <person name="Phillippy A.M."/>
            <person name="Ponting C.P."/>
            <person name="Pop M."/>
            <person name="Porcelli D."/>
            <person name="Powell J.R."/>
            <person name="Prohaska S."/>
            <person name="Pruitt K."/>
            <person name="Puig M."/>
            <person name="Quesneville H."/>
            <person name="Ram K.R."/>
            <person name="Rand D."/>
            <person name="Rasmussen M.D."/>
            <person name="Reed L.K."/>
            <person name="Reenan R."/>
            <person name="Reily A."/>
            <person name="Remington K.A."/>
            <person name="Rieger T.T."/>
            <person name="Ritchie M.G."/>
            <person name="Robin C."/>
            <person name="Rogers Y.H."/>
            <person name="Rohde C."/>
            <person name="Rozas J."/>
            <person name="Rubenfield M.J."/>
            <person name="Ruiz A."/>
            <person name="Russo S."/>
            <person name="Salzberg S.L."/>
            <person name="Sanchez-Gracia A."/>
            <person name="Saranga D.J."/>
            <person name="Sato H."/>
            <person name="Schaeffer S.W."/>
            <person name="Schatz M.C."/>
            <person name="Schlenke T."/>
            <person name="Schwartz R."/>
            <person name="Segarra C."/>
            <person name="Singh R.S."/>
            <person name="Sirot L."/>
            <person name="Sirota M."/>
            <person name="Sisneros N.B."/>
            <person name="Smith C.D."/>
            <person name="Smith T.F."/>
            <person name="Spieth J."/>
            <person name="Stage D.E."/>
            <person name="Stark A."/>
            <person name="Stephan W."/>
            <person name="Strausberg R.L."/>
            <person name="Strempel S."/>
            <person name="Sturgill D."/>
            <person name="Sutton G."/>
            <person name="Sutton G.G."/>
            <person name="Tao W."/>
            <person name="Teichmann S."/>
            <person name="Tobari Y.N."/>
            <person name="Tomimura Y."/>
            <person name="Tsolas J.M."/>
            <person name="Valente V.L."/>
            <person name="Venter E."/>
            <person name="Venter J.C."/>
            <person name="Vicario S."/>
            <person name="Vieira F.G."/>
            <person name="Vilella A.J."/>
            <person name="Villasante A."/>
            <person name="Walenz B."/>
            <person name="Wang J."/>
            <person name="Wasserman M."/>
            <person name="Watts T."/>
            <person name="Wilson D."/>
            <person name="Wilson R.K."/>
            <person name="Wing R.A."/>
            <person name="Wolfner M.F."/>
            <person name="Wong A."/>
            <person name="Wong G.K."/>
            <person name="Wu C.I."/>
            <person name="Wu G."/>
            <person name="Yamamoto D."/>
            <person name="Yang H.P."/>
            <person name="Yang S.P."/>
            <person name="Yorke J.A."/>
            <person name="Yoshida K."/>
            <person name="Zdobnov E."/>
            <person name="Zhang P."/>
            <person name="Zhang Y."/>
            <person name="Zimin A.V."/>
            <person name="Baldwin J."/>
            <person name="Abdouelleil A."/>
            <person name="Abdulkadir J."/>
            <person name="Abebe A."/>
            <person name="Abera B."/>
            <person name="Abreu J."/>
            <person name="Acer S.C."/>
            <person name="Aftuck L."/>
            <person name="Alexander A."/>
            <person name="An P."/>
            <person name="Anderson E."/>
            <person name="Anderson S."/>
            <person name="Arachi H."/>
            <person name="Azer M."/>
            <person name="Bachantsang P."/>
            <person name="Barry A."/>
            <person name="Bayul T."/>
            <person name="Berlin A."/>
            <person name="Bessette D."/>
            <person name="Bloom T."/>
            <person name="Blye J."/>
            <person name="Boguslavskiy L."/>
            <person name="Bonnet C."/>
            <person name="Boukhgalter B."/>
            <person name="Bourzgui I."/>
            <person name="Brown A."/>
            <person name="Cahill P."/>
            <person name="Channer S."/>
            <person name="Cheshatsang Y."/>
            <person name="Chuda L."/>
            <person name="Citroen M."/>
            <person name="Collymore A."/>
            <person name="Cooke P."/>
            <person name="Costello M."/>
            <person name="D'Aco K."/>
            <person name="Daza R."/>
            <person name="De Haan G."/>
            <person name="DeGray S."/>
            <person name="DeMaso C."/>
            <person name="Dhargay N."/>
            <person name="Dooley K."/>
            <person name="Dooley E."/>
            <person name="Doricent M."/>
            <person name="Dorje P."/>
            <person name="Dorjee K."/>
            <person name="Dupes A."/>
            <person name="Elong R."/>
            <person name="Falk J."/>
            <person name="Farina A."/>
            <person name="Faro S."/>
            <person name="Ferguson D."/>
            <person name="Fisher S."/>
            <person name="Foley C.D."/>
            <person name="Franke A."/>
            <person name="Friedrich D."/>
            <person name="Gadbois L."/>
            <person name="Gearin G."/>
            <person name="Gearin C.R."/>
            <person name="Giannoukos G."/>
            <person name="Goode T."/>
            <person name="Graham J."/>
            <person name="Grandbois E."/>
            <person name="Grewal S."/>
            <person name="Gyaltsen K."/>
            <person name="Hafez N."/>
            <person name="Hagos B."/>
            <person name="Hall J."/>
            <person name="Henson C."/>
            <person name="Hollinger A."/>
            <person name="Honan T."/>
            <person name="Huard M.D."/>
            <person name="Hughes L."/>
            <person name="Hurhula B."/>
            <person name="Husby M.E."/>
            <person name="Kamat A."/>
            <person name="Kanga B."/>
            <person name="Kashin S."/>
            <person name="Khazanovich D."/>
            <person name="Kisner P."/>
            <person name="Lance K."/>
            <person name="Lara M."/>
            <person name="Lee W."/>
            <person name="Lennon N."/>
            <person name="Letendre F."/>
            <person name="LeVine R."/>
            <person name="Lipovsky A."/>
            <person name="Liu X."/>
            <person name="Liu J."/>
            <person name="Liu S."/>
            <person name="Lokyitsang T."/>
            <person name="Lokyitsang Y."/>
            <person name="Lubonja R."/>
            <person name="Lui A."/>
            <person name="MacDonald P."/>
            <person name="Magnisalis V."/>
            <person name="Maru K."/>
            <person name="Matthews C."/>
            <person name="McCusker W."/>
            <person name="McDonough S."/>
            <person name="Mehta T."/>
            <person name="Meldrim J."/>
            <person name="Meneus L."/>
            <person name="Mihai O."/>
            <person name="Mihalev A."/>
            <person name="Mihova T."/>
            <person name="Mittelman R."/>
            <person name="Mlenga V."/>
            <person name="Montmayeur A."/>
            <person name="Mulrain L."/>
            <person name="Navidi A."/>
            <person name="Naylor J."/>
            <person name="Negash T."/>
            <person name="Nguyen T."/>
            <person name="Nguyen N."/>
            <person name="Nicol R."/>
            <person name="Norbu C."/>
            <person name="Norbu N."/>
            <person name="Novod N."/>
            <person name="O'Neill B."/>
            <person name="Osman S."/>
            <person name="Markiewicz E."/>
            <person name="Oyono O.L."/>
            <person name="Patti C."/>
            <person name="Phunkhang P."/>
            <person name="Pierre F."/>
            <person name="Priest M."/>
            <person name="Raghuraman S."/>
            <person name="Rege F."/>
            <person name="Reyes R."/>
            <person name="Rise C."/>
            <person name="Rogov P."/>
            <person name="Ross K."/>
            <person name="Ryan E."/>
            <person name="Settipalli S."/>
            <person name="Shea T."/>
            <person name="Sherpa N."/>
            <person name="Shi L."/>
            <person name="Shih D."/>
            <person name="Sparrow T."/>
            <person name="Spaulding J."/>
            <person name="Stalker J."/>
            <person name="Stange-Thomann N."/>
            <person name="Stavropoulos S."/>
            <person name="Stone C."/>
            <person name="Strader C."/>
            <person name="Tesfaye S."/>
            <person name="Thomson T."/>
            <person name="Thoulutsang Y."/>
            <person name="Thoulutsang D."/>
            <person name="Topham K."/>
            <person name="Topping I."/>
            <person name="Tsamla T."/>
            <person name="Vassiliev H."/>
            <person name="Vo A."/>
            <person name="Wangchuk T."/>
            <person name="Wangdi T."/>
            <person name="Weiand M."/>
            <person name="Wilkinson J."/>
            <person name="Wilson A."/>
            <person name="Yadav S."/>
            <person name="Young G."/>
            <person name="Yu Q."/>
            <person name="Zembek L."/>
            <person name="Zhong D."/>
            <person name="Zimmer A."/>
            <person name="Zwirko Z."/>
            <person name="Jaffe D.B."/>
            <person name="Alvarez P."/>
            <person name="Brockman W."/>
            <person name="Butler J."/>
            <person name="Chin C."/>
            <person name="Gnerre S."/>
            <person name="Grabherr M."/>
            <person name="Kleber M."/>
            <person name="Mauceli E."/>
            <person name="MacCallum I."/>
        </authorList>
    </citation>
    <scope>NUCLEOTIDE SEQUENCE [LARGE SCALE GENOMIC DNA]</scope>
    <source>
        <strain evidence="2">TSC#15081-1352.22</strain>
        <strain evidence="4">Tucson 15081-1352.22</strain>
    </source>
</reference>
<evidence type="ECO:0000256" key="1">
    <source>
        <dbReference type="SAM" id="MobiDB-lite"/>
    </source>
</evidence>
<accession>B4L4W1</accession>
<evidence type="ECO:0000313" key="4">
    <source>
        <dbReference type="Proteomes" id="UP000009192"/>
    </source>
</evidence>
<name>B4L4W1_DROMO</name>
<protein>
    <submittedName>
        <fullName evidence="2">Uncharacterized protein</fullName>
    </submittedName>
</protein>
<dbReference type="OrthoDB" id="7874616at2759"/>
<dbReference type="HOGENOM" id="CLU_1662610_0_0_1"/>
<feature type="compositionally biased region" description="Basic residues" evidence="1">
    <location>
        <begin position="119"/>
        <end position="129"/>
    </location>
</feature>
<reference evidence="2" key="2">
    <citation type="journal article" date="2008" name="Bioinformatics">
        <title>Assembly reconciliation.</title>
        <authorList>
            <person name="Zimin A.V."/>
            <person name="Smith D.R."/>
            <person name="Sutton G."/>
            <person name="Yorke J.A."/>
        </authorList>
    </citation>
    <scope>NUCLEOTIDE SEQUENCE</scope>
    <source>
        <strain evidence="2">TSC#15081-1352.22</strain>
    </source>
</reference>
<feature type="region of interest" description="Disordered" evidence="1">
    <location>
        <begin position="109"/>
        <end position="134"/>
    </location>
</feature>
<dbReference type="EMBL" id="CH933810">
    <property type="protein sequence ID" value="EDW07589.1"/>
    <property type="molecule type" value="Genomic_DNA"/>
</dbReference>
<gene>
    <name evidence="2" type="primary">Dmoj\GI14782</name>
    <name evidence="3" type="synonym">Dmoj\GI15839</name>
    <name evidence="2" type="ORF">Dmoj_GI14782</name>
    <name evidence="3" type="ORF">Dmoj_GI15839</name>
</gene>
<dbReference type="KEGG" id="dmo:Dmoj_GI14782"/>
<dbReference type="EMBL" id="CH933810">
    <property type="protein sequence ID" value="EDW07590.1"/>
    <property type="molecule type" value="Genomic_DNA"/>
</dbReference>